<dbReference type="InterPro" id="IPR001019">
    <property type="entry name" value="Gprotein_alpha_su"/>
</dbReference>
<evidence type="ECO:0000313" key="11">
    <source>
        <dbReference type="Proteomes" id="UP000710432"/>
    </source>
</evidence>
<name>A0A8J6GLE2_MICOH</name>
<reference evidence="10" key="1">
    <citation type="submission" date="2020-03" db="EMBL/GenBank/DDBJ databases">
        <title>Studies in the Genomics of Life Span.</title>
        <authorList>
            <person name="Glass D."/>
        </authorList>
    </citation>
    <scope>NUCLEOTIDE SEQUENCE</scope>
    <source>
        <strain evidence="10">LTLLF</strain>
        <tissue evidence="10">Muscle</tissue>
    </source>
</reference>
<keyword evidence="4 8" id="KW-0460">Magnesium</keyword>
<dbReference type="GO" id="GO:0001664">
    <property type="term" value="F:G protein-coupled receptor binding"/>
    <property type="evidence" value="ECO:0007669"/>
    <property type="project" value="TreeGrafter"/>
</dbReference>
<dbReference type="EMBL" id="JAATJU010021700">
    <property type="protein sequence ID" value="KAH0512833.1"/>
    <property type="molecule type" value="Genomic_DNA"/>
</dbReference>
<evidence type="ECO:0000256" key="5">
    <source>
        <dbReference type="ARBA" id="ARBA00023134"/>
    </source>
</evidence>
<dbReference type="Pfam" id="PF00503">
    <property type="entry name" value="G-alpha"/>
    <property type="match status" value="1"/>
</dbReference>
<dbReference type="GO" id="GO:0005737">
    <property type="term" value="C:cytoplasm"/>
    <property type="evidence" value="ECO:0007669"/>
    <property type="project" value="TreeGrafter"/>
</dbReference>
<dbReference type="GO" id="GO:0005834">
    <property type="term" value="C:heterotrimeric G-protein complex"/>
    <property type="evidence" value="ECO:0007669"/>
    <property type="project" value="TreeGrafter"/>
</dbReference>
<keyword evidence="6" id="KW-0807">Transducer</keyword>
<dbReference type="SUPFAM" id="SSF47895">
    <property type="entry name" value="Transducin (alpha subunit), insertion domain"/>
    <property type="match status" value="1"/>
</dbReference>
<keyword evidence="2 8" id="KW-0479">Metal-binding</keyword>
<dbReference type="FunFam" id="3.40.50.300:FF:000720">
    <property type="entry name" value="Guanine nucleotide-binding protein G(k) subunit alpha"/>
    <property type="match status" value="1"/>
</dbReference>
<dbReference type="PRINTS" id="PR00443">
    <property type="entry name" value="GPROTEINAS"/>
</dbReference>
<evidence type="ECO:0000256" key="1">
    <source>
        <dbReference type="ARBA" id="ARBA00007172"/>
    </source>
</evidence>
<keyword evidence="3 7" id="KW-0547">Nucleotide-binding</keyword>
<organism evidence="10 11">
    <name type="scientific">Microtus ochrogaster</name>
    <name type="common">Prairie vole</name>
    <dbReference type="NCBI Taxonomy" id="79684"/>
    <lineage>
        <taxon>Eukaryota</taxon>
        <taxon>Metazoa</taxon>
        <taxon>Chordata</taxon>
        <taxon>Craniata</taxon>
        <taxon>Vertebrata</taxon>
        <taxon>Euteleostomi</taxon>
        <taxon>Mammalia</taxon>
        <taxon>Eutheria</taxon>
        <taxon>Euarchontoglires</taxon>
        <taxon>Glires</taxon>
        <taxon>Rodentia</taxon>
        <taxon>Myomorpha</taxon>
        <taxon>Muroidea</taxon>
        <taxon>Cricetidae</taxon>
        <taxon>Arvicolinae</taxon>
        <taxon>Microtus</taxon>
    </lineage>
</organism>
<dbReference type="Proteomes" id="UP000710432">
    <property type="component" value="Unassembled WGS sequence"/>
</dbReference>
<evidence type="ECO:0000256" key="7">
    <source>
        <dbReference type="PIRSR" id="PIRSR601019-1"/>
    </source>
</evidence>
<dbReference type="GO" id="GO:0046872">
    <property type="term" value="F:metal ion binding"/>
    <property type="evidence" value="ECO:0007669"/>
    <property type="project" value="UniProtKB-KW"/>
</dbReference>
<dbReference type="GO" id="GO:0031683">
    <property type="term" value="F:G-protein beta/gamma-subunit complex binding"/>
    <property type="evidence" value="ECO:0007669"/>
    <property type="project" value="InterPro"/>
</dbReference>
<feature type="binding site" evidence="7">
    <location>
        <begin position="52"/>
        <end position="57"/>
    </location>
    <ligand>
        <name>GTP</name>
        <dbReference type="ChEBI" id="CHEBI:37565"/>
    </ligand>
</feature>
<comment type="caution">
    <text evidence="10">The sequence shown here is derived from an EMBL/GenBank/DDBJ whole genome shotgun (WGS) entry which is preliminary data.</text>
</comment>
<dbReference type="SMART" id="SM00275">
    <property type="entry name" value="G_alpha"/>
    <property type="match status" value="1"/>
</dbReference>
<dbReference type="InterPro" id="IPR011025">
    <property type="entry name" value="GproteinA_insert"/>
</dbReference>
<dbReference type="InterPro" id="IPR000367">
    <property type="entry name" value="Gprotein_alpha_S"/>
</dbReference>
<dbReference type="PANTHER" id="PTHR10218">
    <property type="entry name" value="GTP-BINDING PROTEIN ALPHA SUBUNIT"/>
    <property type="match status" value="1"/>
</dbReference>
<evidence type="ECO:0000256" key="9">
    <source>
        <dbReference type="SAM" id="MobiDB-lite"/>
    </source>
</evidence>
<dbReference type="SUPFAM" id="SSF52540">
    <property type="entry name" value="P-loop containing nucleoside triphosphate hydrolases"/>
    <property type="match status" value="1"/>
</dbReference>
<accession>A0A8J6GLE2</accession>
<dbReference type="GO" id="GO:0003924">
    <property type="term" value="F:GTPase activity"/>
    <property type="evidence" value="ECO:0007669"/>
    <property type="project" value="InterPro"/>
</dbReference>
<feature type="compositionally biased region" description="Basic and acidic residues" evidence="9">
    <location>
        <begin position="10"/>
        <end position="26"/>
    </location>
</feature>
<evidence type="ECO:0000256" key="3">
    <source>
        <dbReference type="ARBA" id="ARBA00022741"/>
    </source>
</evidence>
<dbReference type="GO" id="GO:0007606">
    <property type="term" value="P:sensory perception of chemical stimulus"/>
    <property type="evidence" value="ECO:0007669"/>
    <property type="project" value="TreeGrafter"/>
</dbReference>
<dbReference type="PANTHER" id="PTHR10218:SF233">
    <property type="entry name" value="GUANINE NUCLEOTIDE-BINDING PROTEIN G(OLF) SUBUNIT ALPHA"/>
    <property type="match status" value="1"/>
</dbReference>
<dbReference type="InterPro" id="IPR027417">
    <property type="entry name" value="P-loop_NTPase"/>
</dbReference>
<dbReference type="GO" id="GO:0007191">
    <property type="term" value="P:adenylate cyclase-activating dopamine receptor signaling pathway"/>
    <property type="evidence" value="ECO:0007669"/>
    <property type="project" value="TreeGrafter"/>
</dbReference>
<evidence type="ECO:0000256" key="4">
    <source>
        <dbReference type="ARBA" id="ARBA00022842"/>
    </source>
</evidence>
<dbReference type="AlphaFoldDB" id="A0A8J6GLE2"/>
<dbReference type="Gene3D" id="3.40.50.300">
    <property type="entry name" value="P-loop containing nucleotide triphosphate hydrolases"/>
    <property type="match status" value="1"/>
</dbReference>
<evidence type="ECO:0000256" key="2">
    <source>
        <dbReference type="ARBA" id="ARBA00022723"/>
    </source>
</evidence>
<evidence type="ECO:0000256" key="6">
    <source>
        <dbReference type="ARBA" id="ARBA00023224"/>
    </source>
</evidence>
<evidence type="ECO:0000313" key="10">
    <source>
        <dbReference type="EMBL" id="KAH0512833.1"/>
    </source>
</evidence>
<sequence>MGCLGNSSKTAEDQGVDEKERREANKKIEKQLQKERLAYKATHRLLLLGAGESGKSTIVKQMRILHVNGFNPEEKKQKILDIRKNVKDAIVTIVSAMSTIIPPVPLANPENQFRSDYIKSIAPITDFEYSQATNRPQSYPPTALGNIHKQSLLSHAKNQCPLNTALLGERTPKYHHGDKLRNSDL</sequence>
<comment type="similarity">
    <text evidence="1">Belongs to the G-alpha family. G(s) subfamily.</text>
</comment>
<dbReference type="GO" id="GO:0005525">
    <property type="term" value="F:GTP binding"/>
    <property type="evidence" value="ECO:0007669"/>
    <property type="project" value="UniProtKB-KW"/>
</dbReference>
<feature type="binding site" evidence="8">
    <location>
        <position position="56"/>
    </location>
    <ligand>
        <name>Mg(2+)</name>
        <dbReference type="ChEBI" id="CHEBI:18420"/>
    </ligand>
</feature>
<protein>
    <submittedName>
        <fullName evidence="10">Guanine nucleotide-binding protein G(Olf) subunit alpha</fullName>
    </submittedName>
</protein>
<feature type="region of interest" description="Disordered" evidence="9">
    <location>
        <begin position="1"/>
        <end position="26"/>
    </location>
</feature>
<gene>
    <name evidence="10" type="ORF">LTLLF_142670</name>
</gene>
<evidence type="ECO:0000256" key="8">
    <source>
        <dbReference type="PIRSR" id="PIRSR601019-2"/>
    </source>
</evidence>
<proteinExistence type="inferred from homology"/>
<dbReference type="PROSITE" id="PS51882">
    <property type="entry name" value="G_ALPHA"/>
    <property type="match status" value="1"/>
</dbReference>
<keyword evidence="5 7" id="KW-0342">GTP-binding</keyword>